<sequence>MTFLRAGIQDPQYSHVLGFRRQVYYKPVDNLVITKSILIDFDNTSYRIFLSDGPTCYLCHQSGHIAPTYTNTAIQPNLSIPTSQTDQDSIPSFNAIAENKNHSGQNQMEKTCEVMDSQELNTEITRPQCSHSEISTPLNTPPVENTEVDFTKPKAISTKKTRATKSESKNRRNSFYRITYPTSKEIY</sequence>
<protein>
    <submittedName>
        <fullName evidence="2">Uncharacterized protein LOC114348958</fullName>
    </submittedName>
</protein>
<dbReference type="AlphaFoldDB" id="A0A6P7GZM9"/>
<proteinExistence type="predicted"/>
<accession>A0A6P7GZM9</accession>
<reference evidence="2" key="1">
    <citation type="submission" date="2025-08" db="UniProtKB">
        <authorList>
            <consortium name="RefSeq"/>
        </authorList>
    </citation>
    <scope>IDENTIFICATION</scope>
    <source>
        <tissue evidence="2">Whole insect</tissue>
    </source>
</reference>
<gene>
    <name evidence="2" type="primary">LOC114348958</name>
</gene>
<evidence type="ECO:0000313" key="2">
    <source>
        <dbReference type="RefSeq" id="XP_028155201.1"/>
    </source>
</evidence>
<dbReference type="InParanoid" id="A0A6P7GZM9"/>
<organism evidence="2">
    <name type="scientific">Diabrotica virgifera virgifera</name>
    <name type="common">western corn rootworm</name>
    <dbReference type="NCBI Taxonomy" id="50390"/>
    <lineage>
        <taxon>Eukaryota</taxon>
        <taxon>Metazoa</taxon>
        <taxon>Ecdysozoa</taxon>
        <taxon>Arthropoda</taxon>
        <taxon>Hexapoda</taxon>
        <taxon>Insecta</taxon>
        <taxon>Pterygota</taxon>
        <taxon>Neoptera</taxon>
        <taxon>Endopterygota</taxon>
        <taxon>Coleoptera</taxon>
        <taxon>Polyphaga</taxon>
        <taxon>Cucujiformia</taxon>
        <taxon>Chrysomeloidea</taxon>
        <taxon>Chrysomelidae</taxon>
        <taxon>Galerucinae</taxon>
        <taxon>Diabroticina</taxon>
        <taxon>Diabroticites</taxon>
        <taxon>Diabrotica</taxon>
    </lineage>
</organism>
<feature type="region of interest" description="Disordered" evidence="1">
    <location>
        <begin position="151"/>
        <end position="172"/>
    </location>
</feature>
<name>A0A6P7GZM9_DIAVI</name>
<evidence type="ECO:0000256" key="1">
    <source>
        <dbReference type="SAM" id="MobiDB-lite"/>
    </source>
</evidence>
<dbReference type="RefSeq" id="XP_028155201.1">
    <property type="nucleotide sequence ID" value="XM_028299400.1"/>
</dbReference>